<dbReference type="EMBL" id="JACGWJ010000003">
    <property type="protein sequence ID" value="KAL0429532.1"/>
    <property type="molecule type" value="Genomic_DNA"/>
</dbReference>
<gene>
    <name evidence="1" type="ORF">Sradi_0579200</name>
</gene>
<sequence length="57" mass="6144">MGDPSSSGIWIGRWMCRFTGSTGILRRWHATRPTESGSPPVTCQVRCGSGEPTTTSC</sequence>
<name>A0AAW2VK18_SESRA</name>
<proteinExistence type="predicted"/>
<dbReference type="AlphaFoldDB" id="A0AAW2VK18"/>
<evidence type="ECO:0000313" key="1">
    <source>
        <dbReference type="EMBL" id="KAL0429532.1"/>
    </source>
</evidence>
<reference evidence="1" key="2">
    <citation type="journal article" date="2024" name="Plant">
        <title>Genomic evolution and insights into agronomic trait innovations of Sesamum species.</title>
        <authorList>
            <person name="Miao H."/>
            <person name="Wang L."/>
            <person name="Qu L."/>
            <person name="Liu H."/>
            <person name="Sun Y."/>
            <person name="Le M."/>
            <person name="Wang Q."/>
            <person name="Wei S."/>
            <person name="Zheng Y."/>
            <person name="Lin W."/>
            <person name="Duan Y."/>
            <person name="Cao H."/>
            <person name="Xiong S."/>
            <person name="Wang X."/>
            <person name="Wei L."/>
            <person name="Li C."/>
            <person name="Ma Q."/>
            <person name="Ju M."/>
            <person name="Zhao R."/>
            <person name="Li G."/>
            <person name="Mu C."/>
            <person name="Tian Q."/>
            <person name="Mei H."/>
            <person name="Zhang T."/>
            <person name="Gao T."/>
            <person name="Zhang H."/>
        </authorList>
    </citation>
    <scope>NUCLEOTIDE SEQUENCE</scope>
    <source>
        <strain evidence="1">G02</strain>
    </source>
</reference>
<comment type="caution">
    <text evidence="1">The sequence shown here is derived from an EMBL/GenBank/DDBJ whole genome shotgun (WGS) entry which is preliminary data.</text>
</comment>
<accession>A0AAW2VK18</accession>
<protein>
    <submittedName>
        <fullName evidence="1">Uncharacterized protein</fullName>
    </submittedName>
</protein>
<organism evidence="1">
    <name type="scientific">Sesamum radiatum</name>
    <name type="common">Black benniseed</name>
    <dbReference type="NCBI Taxonomy" id="300843"/>
    <lineage>
        <taxon>Eukaryota</taxon>
        <taxon>Viridiplantae</taxon>
        <taxon>Streptophyta</taxon>
        <taxon>Embryophyta</taxon>
        <taxon>Tracheophyta</taxon>
        <taxon>Spermatophyta</taxon>
        <taxon>Magnoliopsida</taxon>
        <taxon>eudicotyledons</taxon>
        <taxon>Gunneridae</taxon>
        <taxon>Pentapetalae</taxon>
        <taxon>asterids</taxon>
        <taxon>lamiids</taxon>
        <taxon>Lamiales</taxon>
        <taxon>Pedaliaceae</taxon>
        <taxon>Sesamum</taxon>
    </lineage>
</organism>
<reference evidence="1" key="1">
    <citation type="submission" date="2020-06" db="EMBL/GenBank/DDBJ databases">
        <authorList>
            <person name="Li T."/>
            <person name="Hu X."/>
            <person name="Zhang T."/>
            <person name="Song X."/>
            <person name="Zhang H."/>
            <person name="Dai N."/>
            <person name="Sheng W."/>
            <person name="Hou X."/>
            <person name="Wei L."/>
        </authorList>
    </citation>
    <scope>NUCLEOTIDE SEQUENCE</scope>
    <source>
        <strain evidence="1">G02</strain>
        <tissue evidence="1">Leaf</tissue>
    </source>
</reference>